<feature type="transmembrane region" description="Helical" evidence="1">
    <location>
        <begin position="71"/>
        <end position="89"/>
    </location>
</feature>
<dbReference type="AlphaFoldDB" id="A0AAI9ZPH5"/>
<dbReference type="Proteomes" id="UP001243989">
    <property type="component" value="Unassembled WGS sequence"/>
</dbReference>
<dbReference type="EMBL" id="JAHMHQ010000012">
    <property type="protein sequence ID" value="KAK1635791.1"/>
    <property type="molecule type" value="Genomic_DNA"/>
</dbReference>
<name>A0AAI9ZPH5_9PEZI</name>
<sequence>MSVSLAFNRTLIPIASMFRRKVLMIRSLDSFNQIHFVWMCRHPNWQHWNIAYTGIGTQENNKRASIRRKTAWMIASSLALLALLLAYSGSLH</sequence>
<protein>
    <submittedName>
        <fullName evidence="2">Uncharacterized protein</fullName>
    </submittedName>
</protein>
<keyword evidence="1" id="KW-0472">Membrane</keyword>
<gene>
    <name evidence="2" type="ORF">BDP81DRAFT_430300</name>
</gene>
<evidence type="ECO:0000313" key="3">
    <source>
        <dbReference type="Proteomes" id="UP001243989"/>
    </source>
</evidence>
<proteinExistence type="predicted"/>
<reference evidence="2" key="1">
    <citation type="submission" date="2021-06" db="EMBL/GenBank/DDBJ databases">
        <title>Comparative genomics, transcriptomics and evolutionary studies reveal genomic signatures of adaptation to plant cell wall in hemibiotrophic fungi.</title>
        <authorList>
            <consortium name="DOE Joint Genome Institute"/>
            <person name="Baroncelli R."/>
            <person name="Diaz J.F."/>
            <person name="Benocci T."/>
            <person name="Peng M."/>
            <person name="Battaglia E."/>
            <person name="Haridas S."/>
            <person name="Andreopoulos W."/>
            <person name="Labutti K."/>
            <person name="Pangilinan J."/>
            <person name="Floch G.L."/>
            <person name="Makela M.R."/>
            <person name="Henrissat B."/>
            <person name="Grigoriev I.V."/>
            <person name="Crouch J.A."/>
            <person name="De Vries R.P."/>
            <person name="Sukno S.A."/>
            <person name="Thon M.R."/>
        </authorList>
    </citation>
    <scope>NUCLEOTIDE SEQUENCE</scope>
    <source>
        <strain evidence="2">CBS 102054</strain>
    </source>
</reference>
<evidence type="ECO:0000313" key="2">
    <source>
        <dbReference type="EMBL" id="KAK1635791.1"/>
    </source>
</evidence>
<keyword evidence="1" id="KW-1133">Transmembrane helix</keyword>
<accession>A0AAI9ZPH5</accession>
<dbReference type="GeneID" id="85475458"/>
<evidence type="ECO:0000256" key="1">
    <source>
        <dbReference type="SAM" id="Phobius"/>
    </source>
</evidence>
<organism evidence="2 3">
    <name type="scientific">Colletotrichum phormii</name>
    <dbReference type="NCBI Taxonomy" id="359342"/>
    <lineage>
        <taxon>Eukaryota</taxon>
        <taxon>Fungi</taxon>
        <taxon>Dikarya</taxon>
        <taxon>Ascomycota</taxon>
        <taxon>Pezizomycotina</taxon>
        <taxon>Sordariomycetes</taxon>
        <taxon>Hypocreomycetidae</taxon>
        <taxon>Glomerellales</taxon>
        <taxon>Glomerellaceae</taxon>
        <taxon>Colletotrichum</taxon>
        <taxon>Colletotrichum acutatum species complex</taxon>
    </lineage>
</organism>
<keyword evidence="3" id="KW-1185">Reference proteome</keyword>
<comment type="caution">
    <text evidence="2">The sequence shown here is derived from an EMBL/GenBank/DDBJ whole genome shotgun (WGS) entry which is preliminary data.</text>
</comment>
<dbReference type="RefSeq" id="XP_060444398.1">
    <property type="nucleotide sequence ID" value="XM_060590596.1"/>
</dbReference>
<keyword evidence="1" id="KW-0812">Transmembrane</keyword>